<dbReference type="GO" id="GO:0006559">
    <property type="term" value="P:L-phenylalanine catabolic process"/>
    <property type="evidence" value="ECO:0007669"/>
    <property type="project" value="UniProtKB-UniPathway"/>
</dbReference>
<evidence type="ECO:0000256" key="11">
    <source>
        <dbReference type="ARBA" id="ARBA00023232"/>
    </source>
</evidence>
<evidence type="ECO:0000256" key="9">
    <source>
        <dbReference type="ARBA" id="ARBA00023004"/>
    </source>
</evidence>
<keyword evidence="10 15" id="KW-0503">Monooxygenase</keyword>
<feature type="binding site" evidence="13">
    <location>
        <position position="162"/>
    </location>
    <ligand>
        <name>Fe cation</name>
        <dbReference type="ChEBI" id="CHEBI:24875"/>
    </ligand>
</feature>
<evidence type="ECO:0000256" key="7">
    <source>
        <dbReference type="ARBA" id="ARBA00022723"/>
    </source>
</evidence>
<dbReference type="Pfam" id="PF00351">
    <property type="entry name" value="Biopterin_H"/>
    <property type="match status" value="1"/>
</dbReference>
<evidence type="ECO:0000256" key="1">
    <source>
        <dbReference type="ARBA" id="ARBA00001060"/>
    </source>
</evidence>
<feature type="domain" description="Biopterin-dependent aromatic amino acid hydroxylase family profile" evidence="14">
    <location>
        <begin position="1"/>
        <end position="319"/>
    </location>
</feature>
<dbReference type="GO" id="GO:0004505">
    <property type="term" value="F:phenylalanine 4-monooxygenase activity"/>
    <property type="evidence" value="ECO:0007669"/>
    <property type="project" value="UniProtKB-EC"/>
</dbReference>
<reference evidence="15 16" key="1">
    <citation type="submission" date="2019-05" db="EMBL/GenBank/DDBJ databases">
        <title>Burkholderia sp. DHOD12, isolated from subtropical forest soil.</title>
        <authorList>
            <person name="Gao Z.-H."/>
            <person name="Qiu L.-H."/>
        </authorList>
    </citation>
    <scope>NUCLEOTIDE SEQUENCE [LARGE SCALE GENOMIC DNA]</scope>
    <source>
        <strain evidence="15 16">DHOD12</strain>
    </source>
</reference>
<keyword evidence="7 13" id="KW-0479">Metal-binding</keyword>
<dbReference type="EC" id="1.14.16.1" evidence="5"/>
<evidence type="ECO:0000256" key="10">
    <source>
        <dbReference type="ARBA" id="ARBA00023033"/>
    </source>
</evidence>
<dbReference type="PROSITE" id="PS00367">
    <property type="entry name" value="BH4_AAA_HYDROXYL_1"/>
    <property type="match status" value="1"/>
</dbReference>
<sequence length="319" mass="35878">MAPFPRTPRTTLACTRFHECSKTMSAAVTAKLKEQFEAGLETRADFTIDQPIDRYSAADHAVWRQLYRRQTALLEGRVCDAFLEGVARLNVSAQSVPSFESINRQLKPATGWEIVAVPGLVPDRVFFEHLANRRFPVTWWMRRPDQLDYLQEPDCFHDLFGHVPLLIQPIFADYMHAYGRAALAASDAGALPLLARLYWYTVEFGLIRASDSPNGVQIYGAGIVSSRGETIYSQQSAAPNRLAFDLERVMCTRYRIDTFQKTYFVIDDFEQLFDVARTDFAPLLAKLADAPALAAGDVLATDRVITRGTQEGWKSDGDI</sequence>
<dbReference type="InterPro" id="IPR018301">
    <property type="entry name" value="ArAA_hydroxylase_Fe/CU_BS"/>
</dbReference>
<comment type="cofactor">
    <cofactor evidence="2 13">
        <name>Fe(2+)</name>
        <dbReference type="ChEBI" id="CHEBI:29033"/>
    </cofactor>
</comment>
<dbReference type="GO" id="GO:0005506">
    <property type="term" value="F:iron ion binding"/>
    <property type="evidence" value="ECO:0007669"/>
    <property type="project" value="InterPro"/>
</dbReference>
<evidence type="ECO:0000313" key="15">
    <source>
        <dbReference type="EMBL" id="QCP51539.1"/>
    </source>
</evidence>
<comment type="catalytic activity">
    <reaction evidence="1">
        <text>(6R)-L-erythro-5,6,7,8-tetrahydrobiopterin + L-phenylalanine + O2 = (4aS,6R)-4a-hydroxy-L-erythro-5,6,7,8-tetrahydrobiopterin + L-tyrosine</text>
        <dbReference type="Rhea" id="RHEA:20273"/>
        <dbReference type="ChEBI" id="CHEBI:15379"/>
        <dbReference type="ChEBI" id="CHEBI:15642"/>
        <dbReference type="ChEBI" id="CHEBI:58095"/>
        <dbReference type="ChEBI" id="CHEBI:58315"/>
        <dbReference type="ChEBI" id="CHEBI:59560"/>
        <dbReference type="EC" id="1.14.16.1"/>
    </reaction>
</comment>
<feature type="binding site" evidence="13">
    <location>
        <position position="203"/>
    </location>
    <ligand>
        <name>Fe cation</name>
        <dbReference type="ChEBI" id="CHEBI:24875"/>
    </ligand>
</feature>
<evidence type="ECO:0000259" key="14">
    <source>
        <dbReference type="PROSITE" id="PS51410"/>
    </source>
</evidence>
<evidence type="ECO:0000256" key="8">
    <source>
        <dbReference type="ARBA" id="ARBA00023002"/>
    </source>
</evidence>
<dbReference type="SUPFAM" id="SSF56534">
    <property type="entry name" value="Aromatic aminoacid monoxygenases, catalytic and oligomerization domains"/>
    <property type="match status" value="1"/>
</dbReference>
<dbReference type="PANTHER" id="PTHR11473">
    <property type="entry name" value="AROMATIC AMINO ACID HYDROXYLASE"/>
    <property type="match status" value="1"/>
</dbReference>
<feature type="binding site" evidence="13">
    <location>
        <position position="157"/>
    </location>
    <ligand>
        <name>Fe cation</name>
        <dbReference type="ChEBI" id="CHEBI:24875"/>
    </ligand>
</feature>
<proteinExistence type="inferred from homology"/>
<comment type="pathway">
    <text evidence="3">Amino-acid degradation; L-phenylalanine degradation; acetoacetate and fumarate from L-phenylalanine: step 1/6.</text>
</comment>
<dbReference type="NCBIfam" id="TIGR01267">
    <property type="entry name" value="Phe4hydrox_mono"/>
    <property type="match status" value="1"/>
</dbReference>
<dbReference type="Proteomes" id="UP000298656">
    <property type="component" value="Chromosome 1"/>
</dbReference>
<dbReference type="PANTHER" id="PTHR11473:SF24">
    <property type="entry name" value="PHENYLALANINE-4-HYDROXYLASE"/>
    <property type="match status" value="1"/>
</dbReference>
<dbReference type="NCBIfam" id="NF008877">
    <property type="entry name" value="PRK11913.1-2"/>
    <property type="match status" value="1"/>
</dbReference>
<dbReference type="Gene3D" id="1.10.800.10">
    <property type="entry name" value="Aromatic amino acid hydroxylase"/>
    <property type="match status" value="1"/>
</dbReference>
<dbReference type="InterPro" id="IPR001273">
    <property type="entry name" value="ArAA_hydroxylase"/>
</dbReference>
<comment type="similarity">
    <text evidence="4">Belongs to the biopterin-dependent aromatic amino acid hydroxylase family.</text>
</comment>
<organism evidence="15 16">
    <name type="scientific">Trinickia violacea</name>
    <dbReference type="NCBI Taxonomy" id="2571746"/>
    <lineage>
        <taxon>Bacteria</taxon>
        <taxon>Pseudomonadati</taxon>
        <taxon>Pseudomonadota</taxon>
        <taxon>Betaproteobacteria</taxon>
        <taxon>Burkholderiales</taxon>
        <taxon>Burkholderiaceae</taxon>
        <taxon>Trinickia</taxon>
    </lineage>
</organism>
<dbReference type="UniPathway" id="UPA00139">
    <property type="reaction ID" value="UER00337"/>
</dbReference>
<evidence type="ECO:0000256" key="2">
    <source>
        <dbReference type="ARBA" id="ARBA00001954"/>
    </source>
</evidence>
<name>A0A4P8IZY7_9BURK</name>
<evidence type="ECO:0000256" key="6">
    <source>
        <dbReference type="ARBA" id="ARBA00020276"/>
    </source>
</evidence>
<gene>
    <name evidence="15" type="ORF">FAZ95_21680</name>
</gene>
<keyword evidence="9 13" id="KW-0408">Iron</keyword>
<evidence type="ECO:0000256" key="3">
    <source>
        <dbReference type="ARBA" id="ARBA00005088"/>
    </source>
</evidence>
<evidence type="ECO:0000256" key="12">
    <source>
        <dbReference type="ARBA" id="ARBA00029922"/>
    </source>
</evidence>
<protein>
    <recommendedName>
        <fullName evidence="6">Phenylalanine-4-hydroxylase</fullName>
        <ecNumber evidence="5">1.14.16.1</ecNumber>
    </recommendedName>
    <alternativeName>
        <fullName evidence="12">Phe-4-monooxygenase</fullName>
    </alternativeName>
</protein>
<keyword evidence="11" id="KW-0585">Phenylalanine catabolism</keyword>
<evidence type="ECO:0000256" key="5">
    <source>
        <dbReference type="ARBA" id="ARBA00011995"/>
    </source>
</evidence>
<dbReference type="InterPro" id="IPR036951">
    <property type="entry name" value="ArAA_hydroxylase_sf"/>
</dbReference>
<dbReference type="InterPro" id="IPR036329">
    <property type="entry name" value="Aro-AA_hydroxylase_C_sf"/>
</dbReference>
<dbReference type="PROSITE" id="PS51410">
    <property type="entry name" value="BH4_AAA_HYDROXYL_2"/>
    <property type="match status" value="1"/>
</dbReference>
<evidence type="ECO:0000256" key="13">
    <source>
        <dbReference type="PIRSR" id="PIRSR601273-2"/>
    </source>
</evidence>
<dbReference type="InterPro" id="IPR005960">
    <property type="entry name" value="Phe-4-hydroxylase_mono"/>
</dbReference>
<evidence type="ECO:0000256" key="4">
    <source>
        <dbReference type="ARBA" id="ARBA00009712"/>
    </source>
</evidence>
<accession>A0A4P8IZY7</accession>
<dbReference type="AlphaFoldDB" id="A0A4P8IZY7"/>
<dbReference type="KEGG" id="tvl:FAZ95_21680"/>
<dbReference type="PRINTS" id="PR00372">
    <property type="entry name" value="FYWHYDRXLASE"/>
</dbReference>
<keyword evidence="16" id="KW-1185">Reference proteome</keyword>
<keyword evidence="8 15" id="KW-0560">Oxidoreductase</keyword>
<dbReference type="CDD" id="cd03348">
    <property type="entry name" value="pro_PheOH"/>
    <property type="match status" value="1"/>
</dbReference>
<evidence type="ECO:0000313" key="16">
    <source>
        <dbReference type="Proteomes" id="UP000298656"/>
    </source>
</evidence>
<dbReference type="OrthoDB" id="9780502at2"/>
<dbReference type="EMBL" id="CP040077">
    <property type="protein sequence ID" value="QCP51539.1"/>
    <property type="molecule type" value="Genomic_DNA"/>
</dbReference>
<dbReference type="InterPro" id="IPR019774">
    <property type="entry name" value="Aromatic-AA_hydroxylase_C"/>
</dbReference>